<evidence type="ECO:0000313" key="3">
    <source>
        <dbReference type="Proteomes" id="UP001642540"/>
    </source>
</evidence>
<reference evidence="2 3" key="1">
    <citation type="submission" date="2024-08" db="EMBL/GenBank/DDBJ databases">
        <authorList>
            <person name="Cucini C."/>
            <person name="Frati F."/>
        </authorList>
    </citation>
    <scope>NUCLEOTIDE SEQUENCE [LARGE SCALE GENOMIC DNA]</scope>
</reference>
<proteinExistence type="predicted"/>
<protein>
    <submittedName>
        <fullName evidence="2">Uncharacterized protein</fullName>
    </submittedName>
</protein>
<evidence type="ECO:0000256" key="1">
    <source>
        <dbReference type="SAM" id="MobiDB-lite"/>
    </source>
</evidence>
<name>A0ABP1SB74_9HEXA</name>
<gene>
    <name evidence="2" type="ORF">ODALV1_LOCUS31558</name>
</gene>
<keyword evidence="3" id="KW-1185">Reference proteome</keyword>
<organism evidence="2 3">
    <name type="scientific">Orchesella dallaii</name>
    <dbReference type="NCBI Taxonomy" id="48710"/>
    <lineage>
        <taxon>Eukaryota</taxon>
        <taxon>Metazoa</taxon>
        <taxon>Ecdysozoa</taxon>
        <taxon>Arthropoda</taxon>
        <taxon>Hexapoda</taxon>
        <taxon>Collembola</taxon>
        <taxon>Entomobryomorpha</taxon>
        <taxon>Entomobryoidea</taxon>
        <taxon>Orchesellidae</taxon>
        <taxon>Orchesellinae</taxon>
        <taxon>Orchesella</taxon>
    </lineage>
</organism>
<comment type="caution">
    <text evidence="2">The sequence shown here is derived from an EMBL/GenBank/DDBJ whole genome shotgun (WGS) entry which is preliminary data.</text>
</comment>
<evidence type="ECO:0000313" key="2">
    <source>
        <dbReference type="EMBL" id="CAL8148872.1"/>
    </source>
</evidence>
<sequence length="243" mass="28700">MGSEPSVRIWKIFVNQEELFVPIFDITWKYPVRHVAVIREAICFALSHHDSSTHKIVVFNTLDTDLPIIYRNRAMVNKLNAGAKENSIPLNTQRGTQDPRMYIVLEEEDKNERERKEREKDKEKDKKRFIPPSERKAEEADNDIRVPPIESFREPKDSQRAKDYDKFRILDEDLKQIMEGNHQFSIYVPDFHKMSKKQLDEYGKTLFTGEDGDKRKLFSSESRIAGMVEMERAMKDLDNFEED</sequence>
<dbReference type="Proteomes" id="UP001642540">
    <property type="component" value="Unassembled WGS sequence"/>
</dbReference>
<feature type="region of interest" description="Disordered" evidence="1">
    <location>
        <begin position="104"/>
        <end position="160"/>
    </location>
</feature>
<dbReference type="EMBL" id="CAXLJM020000177">
    <property type="protein sequence ID" value="CAL8148872.1"/>
    <property type="molecule type" value="Genomic_DNA"/>
</dbReference>
<accession>A0ABP1SB74</accession>
<feature type="compositionally biased region" description="Basic and acidic residues" evidence="1">
    <location>
        <begin position="151"/>
        <end position="160"/>
    </location>
</feature>
<feature type="compositionally biased region" description="Basic and acidic residues" evidence="1">
    <location>
        <begin position="110"/>
        <end position="144"/>
    </location>
</feature>